<accession>A0ABU2KNR0</accession>
<name>A0ABU2KNR0_9ACTN</name>
<sequence length="50" mass="4931">MSRTGLVIPPGAWLVAAALTIVLAGAALTALPAWIHTRSPAGRTLGAAPA</sequence>
<keyword evidence="1" id="KW-1133">Transmembrane helix</keyword>
<organism evidence="2 3">
    <name type="scientific">Streptomonospora wellingtoniae</name>
    <dbReference type="NCBI Taxonomy" id="3075544"/>
    <lineage>
        <taxon>Bacteria</taxon>
        <taxon>Bacillati</taxon>
        <taxon>Actinomycetota</taxon>
        <taxon>Actinomycetes</taxon>
        <taxon>Streptosporangiales</taxon>
        <taxon>Nocardiopsidaceae</taxon>
        <taxon>Streptomonospora</taxon>
    </lineage>
</organism>
<gene>
    <name evidence="2" type="ORF">RM446_02100</name>
</gene>
<keyword evidence="1" id="KW-0472">Membrane</keyword>
<keyword evidence="1" id="KW-0812">Transmembrane</keyword>
<protein>
    <submittedName>
        <fullName evidence="2">Uncharacterized protein</fullName>
    </submittedName>
</protein>
<evidence type="ECO:0000313" key="2">
    <source>
        <dbReference type="EMBL" id="MDT0300900.1"/>
    </source>
</evidence>
<evidence type="ECO:0000313" key="3">
    <source>
        <dbReference type="Proteomes" id="UP001183226"/>
    </source>
</evidence>
<reference evidence="3" key="1">
    <citation type="submission" date="2023-07" db="EMBL/GenBank/DDBJ databases">
        <title>30 novel species of actinomycetes from the DSMZ collection.</title>
        <authorList>
            <person name="Nouioui I."/>
        </authorList>
    </citation>
    <scope>NUCLEOTIDE SEQUENCE [LARGE SCALE GENOMIC DNA]</scope>
    <source>
        <strain evidence="3">DSM 45055</strain>
    </source>
</reference>
<dbReference type="Proteomes" id="UP001183226">
    <property type="component" value="Unassembled WGS sequence"/>
</dbReference>
<proteinExistence type="predicted"/>
<keyword evidence="3" id="KW-1185">Reference proteome</keyword>
<comment type="caution">
    <text evidence="2">The sequence shown here is derived from an EMBL/GenBank/DDBJ whole genome shotgun (WGS) entry which is preliminary data.</text>
</comment>
<feature type="transmembrane region" description="Helical" evidence="1">
    <location>
        <begin position="12"/>
        <end position="35"/>
    </location>
</feature>
<dbReference type="RefSeq" id="WP_311543340.1">
    <property type="nucleotide sequence ID" value="NZ_JAVREK010000002.1"/>
</dbReference>
<evidence type="ECO:0000256" key="1">
    <source>
        <dbReference type="SAM" id="Phobius"/>
    </source>
</evidence>
<dbReference type="EMBL" id="JAVREK010000002">
    <property type="protein sequence ID" value="MDT0300900.1"/>
    <property type="molecule type" value="Genomic_DNA"/>
</dbReference>